<protein>
    <recommendedName>
        <fullName evidence="1">Nitroreductase domain-containing protein</fullName>
    </recommendedName>
</protein>
<dbReference type="OrthoDB" id="41362at2759"/>
<dbReference type="GO" id="GO:0016491">
    <property type="term" value="F:oxidoreductase activity"/>
    <property type="evidence" value="ECO:0007669"/>
    <property type="project" value="InterPro"/>
</dbReference>
<feature type="domain" description="Nitroreductase" evidence="1">
    <location>
        <begin position="30"/>
        <end position="95"/>
    </location>
</feature>
<name>A0A9W4XRT1_9PLEO</name>
<reference evidence="2" key="1">
    <citation type="submission" date="2023-01" db="EMBL/GenBank/DDBJ databases">
        <authorList>
            <person name="Van Ghelder C."/>
            <person name="Rancurel C."/>
        </authorList>
    </citation>
    <scope>NUCLEOTIDE SEQUENCE</scope>
    <source>
        <strain evidence="2">CNCM I-4278</strain>
    </source>
</reference>
<sequence>MTADKESSILPEENLSVNETHQPKLLESCIRQRRSVRVFTTDSVPPNLLHESLKLASLAPSNSNIQNWRLTLANGAVRDRAIAALREAATTSAPSTAPIPSYLRHFRSEFGHILYGPTGYNIPRSQPEKHRQA</sequence>
<evidence type="ECO:0000259" key="1">
    <source>
        <dbReference type="Pfam" id="PF00881"/>
    </source>
</evidence>
<dbReference type="Gene3D" id="3.40.109.10">
    <property type="entry name" value="NADH Oxidase"/>
    <property type="match status" value="1"/>
</dbReference>
<evidence type="ECO:0000313" key="2">
    <source>
        <dbReference type="EMBL" id="CAI6317231.1"/>
    </source>
</evidence>
<evidence type="ECO:0000313" key="3">
    <source>
        <dbReference type="Proteomes" id="UP001152607"/>
    </source>
</evidence>
<dbReference type="Pfam" id="PF00881">
    <property type="entry name" value="Nitroreductase"/>
    <property type="match status" value="1"/>
</dbReference>
<proteinExistence type="predicted"/>
<dbReference type="InterPro" id="IPR029479">
    <property type="entry name" value="Nitroreductase"/>
</dbReference>
<accession>A0A9W4XRT1</accession>
<dbReference type="AlphaFoldDB" id="A0A9W4XRT1"/>
<comment type="caution">
    <text evidence="2">The sequence shown here is derived from an EMBL/GenBank/DDBJ whole genome shotgun (WGS) entry which is preliminary data.</text>
</comment>
<dbReference type="Proteomes" id="UP001152607">
    <property type="component" value="Unassembled WGS sequence"/>
</dbReference>
<organism evidence="2 3">
    <name type="scientific">Periconia digitata</name>
    <dbReference type="NCBI Taxonomy" id="1303443"/>
    <lineage>
        <taxon>Eukaryota</taxon>
        <taxon>Fungi</taxon>
        <taxon>Dikarya</taxon>
        <taxon>Ascomycota</taxon>
        <taxon>Pezizomycotina</taxon>
        <taxon>Dothideomycetes</taxon>
        <taxon>Pleosporomycetidae</taxon>
        <taxon>Pleosporales</taxon>
        <taxon>Massarineae</taxon>
        <taxon>Periconiaceae</taxon>
        <taxon>Periconia</taxon>
    </lineage>
</organism>
<keyword evidence="3" id="KW-1185">Reference proteome</keyword>
<dbReference type="InterPro" id="IPR000415">
    <property type="entry name" value="Nitroreductase-like"/>
</dbReference>
<dbReference type="SUPFAM" id="SSF55469">
    <property type="entry name" value="FMN-dependent nitroreductase-like"/>
    <property type="match status" value="1"/>
</dbReference>
<dbReference type="EMBL" id="CAOQHR010000002">
    <property type="protein sequence ID" value="CAI6317231.1"/>
    <property type="molecule type" value="Genomic_DNA"/>
</dbReference>
<gene>
    <name evidence="2" type="ORF">PDIGIT_LOCUS3453</name>
</gene>